<proteinExistence type="predicted"/>
<name>A0A844AS53_9BURK</name>
<dbReference type="AlphaFoldDB" id="A0A844AS53"/>
<keyword evidence="2" id="KW-1185">Reference proteome</keyword>
<dbReference type="RefSeq" id="WP_153584454.1">
    <property type="nucleotide sequence ID" value="NZ_WJBU01000006.1"/>
</dbReference>
<protein>
    <submittedName>
        <fullName evidence="1">Uncharacterized protein</fullName>
    </submittedName>
</protein>
<dbReference type="OrthoDB" id="8902892at2"/>
<reference evidence="1 2" key="1">
    <citation type="submission" date="2019-11" db="EMBL/GenBank/DDBJ databases">
        <title>Caenimonas koreensis gen. nov., sp. nov., isolated from activated sludge.</title>
        <authorList>
            <person name="Seung H.R."/>
        </authorList>
    </citation>
    <scope>NUCLEOTIDE SEQUENCE [LARGE SCALE GENOMIC DNA]</scope>
    <source>
        <strain evidence="1 2">EMB320</strain>
    </source>
</reference>
<dbReference type="EMBL" id="WJBU01000006">
    <property type="protein sequence ID" value="MRD47125.1"/>
    <property type="molecule type" value="Genomic_DNA"/>
</dbReference>
<organism evidence="1 2">
    <name type="scientific">Caenimonas koreensis DSM 17982</name>
    <dbReference type="NCBI Taxonomy" id="1121255"/>
    <lineage>
        <taxon>Bacteria</taxon>
        <taxon>Pseudomonadati</taxon>
        <taxon>Pseudomonadota</taxon>
        <taxon>Betaproteobacteria</taxon>
        <taxon>Burkholderiales</taxon>
        <taxon>Comamonadaceae</taxon>
        <taxon>Caenimonas</taxon>
    </lineage>
</organism>
<evidence type="ECO:0000313" key="1">
    <source>
        <dbReference type="EMBL" id="MRD47125.1"/>
    </source>
</evidence>
<evidence type="ECO:0000313" key="2">
    <source>
        <dbReference type="Proteomes" id="UP000487350"/>
    </source>
</evidence>
<dbReference type="Proteomes" id="UP000487350">
    <property type="component" value="Unassembled WGS sequence"/>
</dbReference>
<sequence length="150" mass="17036">MKHSLRKTPSHLHLAYKYGESSDALLGRNFVLEVQGEVLTLSVDLTPNFQTRNKAASTYLDAVSLSQNHHKLRFLQVSDNLVRTRLIRAWEQVERPTLRLVLDLGQHGCFVYVVAPHSLFMGGIQLDVLEVLNDGPAQNARRHECNEEHV</sequence>
<accession>A0A844AS53</accession>
<gene>
    <name evidence="1" type="ORF">GHT07_07530</name>
</gene>
<comment type="caution">
    <text evidence="1">The sequence shown here is derived from an EMBL/GenBank/DDBJ whole genome shotgun (WGS) entry which is preliminary data.</text>
</comment>